<organism evidence="2 3">
    <name type="scientific">Sphingopyxis fribergensis</name>
    <dbReference type="NCBI Taxonomy" id="1515612"/>
    <lineage>
        <taxon>Bacteria</taxon>
        <taxon>Pseudomonadati</taxon>
        <taxon>Pseudomonadota</taxon>
        <taxon>Alphaproteobacteria</taxon>
        <taxon>Sphingomonadales</taxon>
        <taxon>Sphingomonadaceae</taxon>
        <taxon>Sphingopyxis</taxon>
    </lineage>
</organism>
<dbReference type="EMBL" id="CP009122">
    <property type="protein sequence ID" value="AJA08481.1"/>
    <property type="molecule type" value="Genomic_DNA"/>
</dbReference>
<keyword evidence="3" id="KW-1185">Reference proteome</keyword>
<dbReference type="Gene3D" id="1.10.530.10">
    <property type="match status" value="1"/>
</dbReference>
<dbReference type="InterPro" id="IPR023346">
    <property type="entry name" value="Lysozyme-like_dom_sf"/>
</dbReference>
<dbReference type="STRING" id="1515612.SKP52_07810"/>
<name>A0A0A7PEE2_9SPHN</name>
<gene>
    <name evidence="2" type="ORF">SKP52_07810</name>
</gene>
<dbReference type="KEGG" id="sphk:SKP52_07810"/>
<dbReference type="OrthoDB" id="7592628at2"/>
<proteinExistence type="predicted"/>
<dbReference type="SUPFAM" id="SSF53955">
    <property type="entry name" value="Lysozyme-like"/>
    <property type="match status" value="1"/>
</dbReference>
<protein>
    <submittedName>
        <fullName evidence="2">Uncharacterized protein</fullName>
    </submittedName>
</protein>
<feature type="region of interest" description="Disordered" evidence="1">
    <location>
        <begin position="1"/>
        <end position="27"/>
    </location>
</feature>
<dbReference type="HOGENOM" id="CLU_2095293_0_0_5"/>
<dbReference type="AlphaFoldDB" id="A0A0A7PEE2"/>
<evidence type="ECO:0000313" key="2">
    <source>
        <dbReference type="EMBL" id="AJA08481.1"/>
    </source>
</evidence>
<evidence type="ECO:0000256" key="1">
    <source>
        <dbReference type="SAM" id="MobiDB-lite"/>
    </source>
</evidence>
<accession>A0A0A7PEE2</accession>
<dbReference type="RefSeq" id="WP_052207950.1">
    <property type="nucleotide sequence ID" value="NZ_CP009122.1"/>
</dbReference>
<feature type="compositionally biased region" description="Polar residues" evidence="1">
    <location>
        <begin position="11"/>
        <end position="25"/>
    </location>
</feature>
<sequence length="116" mass="13075">MNEIKAAIRQAESSGNDNARNTRSSAAGRYQFTDDTWLVTYAKEYGRTGETREQILSKKFNPAYQDRLMGRLTKDNQSFLQRRGHAVTKETTYLAHFAGADGIRRASETPGAEPEE</sequence>
<reference evidence="2 3" key="1">
    <citation type="journal article" date="2015" name="Int. J. Syst. Evol. Microbiol.">
        <title>Description of Sphingopyxis fribergensis sp. nov. - a soil bacterium with the ability to degrade styrene and phenylacetic acid.</title>
        <authorList>
            <person name="Oelschlagel M."/>
            <person name="Ruckert C."/>
            <person name="Kalinowski J."/>
            <person name="Schmidt G."/>
            <person name="Schlomann M."/>
            <person name="Tischler D."/>
        </authorList>
    </citation>
    <scope>NUCLEOTIDE SEQUENCE [LARGE SCALE GENOMIC DNA]</scope>
    <source>
        <strain evidence="2 3">Kp5.2</strain>
    </source>
</reference>
<dbReference type="Proteomes" id="UP000030907">
    <property type="component" value="Chromosome"/>
</dbReference>
<evidence type="ECO:0000313" key="3">
    <source>
        <dbReference type="Proteomes" id="UP000030907"/>
    </source>
</evidence>